<comment type="cofactor">
    <cofactor evidence="1">
        <name>Mg(2+)</name>
        <dbReference type="ChEBI" id="CHEBI:18420"/>
    </cofactor>
</comment>
<dbReference type="Proteomes" id="UP000537592">
    <property type="component" value="Unassembled WGS sequence"/>
</dbReference>
<evidence type="ECO:0000256" key="2">
    <source>
        <dbReference type="ARBA" id="ARBA00022679"/>
    </source>
</evidence>
<dbReference type="Gene3D" id="3.30.460.10">
    <property type="entry name" value="Beta Polymerase, domain 2"/>
    <property type="match status" value="1"/>
</dbReference>
<evidence type="ECO:0000256" key="3">
    <source>
        <dbReference type="ARBA" id="ARBA00022694"/>
    </source>
</evidence>
<accession>A0A7W5Z6T8</accession>
<keyword evidence="4 11" id="KW-0548">Nucleotidyltransferase</keyword>
<dbReference type="CDD" id="cd05398">
    <property type="entry name" value="NT_ClassII-CCAase"/>
    <property type="match status" value="1"/>
</dbReference>
<dbReference type="AlphaFoldDB" id="A0A7W5Z6T8"/>
<keyword evidence="7" id="KW-0460">Magnesium</keyword>
<dbReference type="InterPro" id="IPR043519">
    <property type="entry name" value="NT_sf"/>
</dbReference>
<dbReference type="Pfam" id="PF12627">
    <property type="entry name" value="PolyA_pol_RNAbd"/>
    <property type="match status" value="1"/>
</dbReference>
<reference evidence="11 12" key="1">
    <citation type="submission" date="2020-08" db="EMBL/GenBank/DDBJ databases">
        <title>Genomic Encyclopedia of Type Strains, Phase IV (KMG-IV): sequencing the most valuable type-strain genomes for metagenomic binning, comparative biology and taxonomic classification.</title>
        <authorList>
            <person name="Goeker M."/>
        </authorList>
    </citation>
    <scope>NUCLEOTIDE SEQUENCE [LARGE SCALE GENOMIC DNA]</scope>
    <source>
        <strain evidence="11 12">DSM 28760</strain>
    </source>
</reference>
<keyword evidence="8" id="KW-0694">RNA-binding</keyword>
<feature type="domain" description="tRNA nucleotidyltransferase/poly(A) polymerase RNA and SrmB- binding" evidence="10">
    <location>
        <begin position="188"/>
        <end position="233"/>
    </location>
</feature>
<dbReference type="EC" id="2.7.7.19" evidence="11"/>
<organism evidence="11 12">
    <name type="scientific">Pseudochelatococcus contaminans</name>
    <dbReference type="NCBI Taxonomy" id="1538103"/>
    <lineage>
        <taxon>Bacteria</taxon>
        <taxon>Pseudomonadati</taxon>
        <taxon>Pseudomonadota</taxon>
        <taxon>Alphaproteobacteria</taxon>
        <taxon>Hyphomicrobiales</taxon>
        <taxon>Chelatococcaceae</taxon>
        <taxon>Pseudochelatococcus</taxon>
    </lineage>
</organism>
<proteinExistence type="inferred from homology"/>
<protein>
    <submittedName>
        <fullName evidence="11">Poly(A) polymerase</fullName>
        <ecNumber evidence="11">2.7.7.19</ecNumber>
    </submittedName>
</protein>
<keyword evidence="5" id="KW-0479">Metal-binding</keyword>
<dbReference type="SUPFAM" id="SSF81301">
    <property type="entry name" value="Nucleotidyltransferase"/>
    <property type="match status" value="1"/>
</dbReference>
<evidence type="ECO:0000259" key="10">
    <source>
        <dbReference type="Pfam" id="PF12627"/>
    </source>
</evidence>
<dbReference type="GO" id="GO:0000049">
    <property type="term" value="F:tRNA binding"/>
    <property type="evidence" value="ECO:0007669"/>
    <property type="project" value="TreeGrafter"/>
</dbReference>
<dbReference type="Gene3D" id="1.10.3090.10">
    <property type="entry name" value="cca-adding enzyme, domain 2"/>
    <property type="match status" value="1"/>
</dbReference>
<evidence type="ECO:0000256" key="8">
    <source>
        <dbReference type="RuleBase" id="RU003953"/>
    </source>
</evidence>
<feature type="domain" description="Poly A polymerase head" evidence="9">
    <location>
        <begin position="30"/>
        <end position="151"/>
    </location>
</feature>
<dbReference type="PANTHER" id="PTHR46173:SF1">
    <property type="entry name" value="CCA TRNA NUCLEOTIDYLTRANSFERASE 1, MITOCHONDRIAL"/>
    <property type="match status" value="1"/>
</dbReference>
<dbReference type="PANTHER" id="PTHR46173">
    <property type="entry name" value="CCA TRNA NUCLEOTIDYLTRANSFERASE 1, MITOCHONDRIAL"/>
    <property type="match status" value="1"/>
</dbReference>
<dbReference type="InterPro" id="IPR050264">
    <property type="entry name" value="Bact_CCA-adding_enz_type3_sf"/>
</dbReference>
<name>A0A7W5Z6T8_9HYPH</name>
<dbReference type="Pfam" id="PF01743">
    <property type="entry name" value="PolyA_pol"/>
    <property type="match status" value="1"/>
</dbReference>
<dbReference type="GO" id="GO:0046872">
    <property type="term" value="F:metal ion binding"/>
    <property type="evidence" value="ECO:0007669"/>
    <property type="project" value="UniProtKB-KW"/>
</dbReference>
<keyword evidence="6" id="KW-0547">Nucleotide-binding</keyword>
<keyword evidence="3" id="KW-0819">tRNA processing</keyword>
<dbReference type="InterPro" id="IPR002646">
    <property type="entry name" value="PolA_pol_head_dom"/>
</dbReference>
<dbReference type="EMBL" id="JACICC010000008">
    <property type="protein sequence ID" value="MBB3810759.1"/>
    <property type="molecule type" value="Genomic_DNA"/>
</dbReference>
<dbReference type="GO" id="GO:0000166">
    <property type="term" value="F:nucleotide binding"/>
    <property type="evidence" value="ECO:0007669"/>
    <property type="project" value="UniProtKB-KW"/>
</dbReference>
<gene>
    <name evidence="11" type="ORF">FHS81_002865</name>
</gene>
<keyword evidence="12" id="KW-1185">Reference proteome</keyword>
<comment type="caution">
    <text evidence="11">The sequence shown here is derived from an EMBL/GenBank/DDBJ whole genome shotgun (WGS) entry which is preliminary data.</text>
</comment>
<keyword evidence="2 8" id="KW-0808">Transferase</keyword>
<evidence type="ECO:0000256" key="5">
    <source>
        <dbReference type="ARBA" id="ARBA00022723"/>
    </source>
</evidence>
<evidence type="ECO:0000256" key="1">
    <source>
        <dbReference type="ARBA" id="ARBA00001946"/>
    </source>
</evidence>
<comment type="similarity">
    <text evidence="8">Belongs to the tRNA nucleotidyltransferase/poly(A) polymerase family.</text>
</comment>
<evidence type="ECO:0000259" key="9">
    <source>
        <dbReference type="Pfam" id="PF01743"/>
    </source>
</evidence>
<dbReference type="GO" id="GO:0008033">
    <property type="term" value="P:tRNA processing"/>
    <property type="evidence" value="ECO:0007669"/>
    <property type="project" value="UniProtKB-KW"/>
</dbReference>
<evidence type="ECO:0000256" key="6">
    <source>
        <dbReference type="ARBA" id="ARBA00022741"/>
    </source>
</evidence>
<evidence type="ECO:0000256" key="4">
    <source>
        <dbReference type="ARBA" id="ARBA00022695"/>
    </source>
</evidence>
<dbReference type="GO" id="GO:1990817">
    <property type="term" value="F:poly(A) RNA polymerase activity"/>
    <property type="evidence" value="ECO:0007669"/>
    <property type="project" value="UniProtKB-EC"/>
</dbReference>
<evidence type="ECO:0000313" key="12">
    <source>
        <dbReference type="Proteomes" id="UP000537592"/>
    </source>
</evidence>
<evidence type="ECO:0000256" key="7">
    <source>
        <dbReference type="ARBA" id="ARBA00022842"/>
    </source>
</evidence>
<dbReference type="InterPro" id="IPR032828">
    <property type="entry name" value="PolyA_RNA-bd"/>
</dbReference>
<sequence>MTHAQVAGLLADPALMRVLTAIDAGGSETRVVGGAVRNALMGCPVNDIDCATTALPAEVAERAVAAGLKAVPTGIDHGTVTVVCNGRPFEITTLRRDVATDGRHAQVAFGNDFAEDARRRDFTINALYLDKAGVVHDFTGGLADITARRVRFIGDAGQRIREDYLRIMRFFRFSAGYGEGPLDAAGLSACIRERHGLSRLSRERIRSELLRLLVARRAVEVVGLLADTGIVSMLTAGVADIGRFTRAAVRSDDAMTRLAGLAVVLPEDADRLRERLRLSNGEHARLHAAGTLIEHLHGWQRPVDARAVRRLVVLHGLQPVADALAVVSGEPVPGVTEEARSQLDAYGDGHESVPVFPLTGRQVARAGVETGPRMGRVLAYARRLWIEADMPLDDASIQSLLAEAIRREV</sequence>
<evidence type="ECO:0000313" key="11">
    <source>
        <dbReference type="EMBL" id="MBB3810759.1"/>
    </source>
</evidence>
<dbReference type="SUPFAM" id="SSF81891">
    <property type="entry name" value="Poly A polymerase C-terminal region-like"/>
    <property type="match status" value="1"/>
</dbReference>